<evidence type="ECO:0000313" key="14">
    <source>
        <dbReference type="Proteomes" id="UP001145072"/>
    </source>
</evidence>
<sequence length="632" mass="73141">MDYDRRNIPLYAIAGALFGLKTYLVYRFLFNISIENMLQEIILFINPFASAFFVFAISVLFKNKKTQMGFIRYSALVGTVILYFNLIFYRNFTDFITIPVLFQGSNAADLGSSILALIYVTDLFIFLDVAIIWYLSKRGVGAIVPENKKRVRKRALITVISLLILNLGLAEIERPQLLQRAFDREYLVKNIGVFNFHIYDIVLQSKTKTQRVFANGEEVPEIEEYVQENQPKKENSKLFGVAEGKNVILISLESFQSFVINNKVNGKEVTPFLNDFLEDSYYFDNFYHQTEQGKTSDHEFMIDNSLYPLPRGAVYFTHGNNEYNALPNLLGEKDYYSTVFHANNKSFWNRDVMYDNTGYDKYFDEESYDISDENSVGWGMKDKDFFEQSMEHLESLPQPFYSRFITLTNHYPFDLDEEDASIDRFDSSSNTLNKYFQTVRYTDEALEQFIQQLKQSGIYEDSILIIMGDHYGISNFHNKAMSQYLDKETINDYDHVQLQRVPLLIHIPGHEGETISEVAGQIDVKPTLLNLLGIEIEKDIAFGTDLFSEEARKDFIALRDGSFISEKYIYTKDQCYERATGELIAKEGSGILGTSDQGENKCKPIKEQVENELNYSDKIVYGDLLRFYDFDS</sequence>
<keyword evidence="6 7" id="KW-0472">Membrane</keyword>
<evidence type="ECO:0000256" key="11">
    <source>
        <dbReference type="SAM" id="Phobius"/>
    </source>
</evidence>
<dbReference type="Gene3D" id="3.30.1120.170">
    <property type="match status" value="1"/>
</dbReference>
<evidence type="ECO:0000256" key="10">
    <source>
        <dbReference type="PIRSR" id="PIRSR005091-3"/>
    </source>
</evidence>
<evidence type="ECO:0000256" key="1">
    <source>
        <dbReference type="ARBA" id="ARBA00004651"/>
    </source>
</evidence>
<feature type="transmembrane region" description="Helical" evidence="11">
    <location>
        <begin position="155"/>
        <end position="172"/>
    </location>
</feature>
<dbReference type="InterPro" id="IPR012160">
    <property type="entry name" value="LtaS-like"/>
</dbReference>
<keyword evidence="5 11" id="KW-1133">Transmembrane helix</keyword>
<dbReference type="GO" id="GO:0005886">
    <property type="term" value="C:plasma membrane"/>
    <property type="evidence" value="ECO:0007669"/>
    <property type="project" value="UniProtKB-SubCell"/>
</dbReference>
<comment type="caution">
    <text evidence="13">The sequence shown here is derived from an EMBL/GenBank/DDBJ whole genome shotgun (WGS) entry which is preliminary data.</text>
</comment>
<feature type="transmembrane region" description="Helical" evidence="11">
    <location>
        <begin position="9"/>
        <end position="29"/>
    </location>
</feature>
<evidence type="ECO:0000256" key="6">
    <source>
        <dbReference type="ARBA" id="ARBA00023136"/>
    </source>
</evidence>
<evidence type="ECO:0000256" key="4">
    <source>
        <dbReference type="ARBA" id="ARBA00022692"/>
    </source>
</evidence>
<dbReference type="PIRSF" id="PIRSF005091">
    <property type="entry name" value="Mmb_sulf_HI1246"/>
    <property type="match status" value="1"/>
</dbReference>
<dbReference type="PANTHER" id="PTHR47371">
    <property type="entry name" value="LIPOTEICHOIC ACID SYNTHASE"/>
    <property type="match status" value="1"/>
</dbReference>
<protein>
    <submittedName>
        <fullName evidence="13">LTA synthase family protein</fullName>
    </submittedName>
</protein>
<feature type="domain" description="Sulfatase N-terminal" evidence="12">
    <location>
        <begin position="245"/>
        <end position="534"/>
    </location>
</feature>
<evidence type="ECO:0000256" key="3">
    <source>
        <dbReference type="ARBA" id="ARBA00022475"/>
    </source>
</evidence>
<organism evidence="13 14">
    <name type="scientific">Aquibacillus koreensis</name>
    <dbReference type="NCBI Taxonomy" id="279446"/>
    <lineage>
        <taxon>Bacteria</taxon>
        <taxon>Bacillati</taxon>
        <taxon>Bacillota</taxon>
        <taxon>Bacilli</taxon>
        <taxon>Bacillales</taxon>
        <taxon>Bacillaceae</taxon>
        <taxon>Aquibacillus</taxon>
    </lineage>
</organism>
<keyword evidence="3 7" id="KW-1003">Cell membrane</keyword>
<dbReference type="Pfam" id="PF00884">
    <property type="entry name" value="Sulfatase"/>
    <property type="match status" value="1"/>
</dbReference>
<keyword evidence="9" id="KW-0464">Manganese</keyword>
<proteinExistence type="inferred from homology"/>
<keyword evidence="14" id="KW-1185">Reference proteome</keyword>
<feature type="binding site" evidence="10">
    <location>
        <position position="470"/>
    </location>
    <ligand>
        <name>Mn(2+)</name>
        <dbReference type="ChEBI" id="CHEBI:29035"/>
    </ligand>
</feature>
<comment type="similarity">
    <text evidence="2 7">Belongs to the LTA synthase family.</text>
</comment>
<dbReference type="PANTHER" id="PTHR47371:SF1">
    <property type="entry name" value="LIPOTEICHOIC ACID SYNTHASE-LIKE YQGS"/>
    <property type="match status" value="1"/>
</dbReference>
<evidence type="ECO:0000256" key="2">
    <source>
        <dbReference type="ARBA" id="ARBA00009983"/>
    </source>
</evidence>
<evidence type="ECO:0000256" key="5">
    <source>
        <dbReference type="ARBA" id="ARBA00022989"/>
    </source>
</evidence>
<feature type="binding site" evidence="10">
    <location>
        <position position="295"/>
    </location>
    <ligand>
        <name>Mn(2+)</name>
        <dbReference type="ChEBI" id="CHEBI:29035"/>
    </ligand>
</feature>
<dbReference type="Gene3D" id="3.40.720.10">
    <property type="entry name" value="Alkaline Phosphatase, subunit A"/>
    <property type="match status" value="1"/>
</dbReference>
<dbReference type="SUPFAM" id="SSF53649">
    <property type="entry name" value="Alkaline phosphatase-like"/>
    <property type="match status" value="1"/>
</dbReference>
<feature type="binding site" evidence="10">
    <location>
        <position position="253"/>
    </location>
    <ligand>
        <name>Mn(2+)</name>
        <dbReference type="ChEBI" id="CHEBI:29035"/>
    </ligand>
</feature>
<dbReference type="InterPro" id="IPR017850">
    <property type="entry name" value="Alkaline_phosphatase_core_sf"/>
</dbReference>
<evidence type="ECO:0000313" key="13">
    <source>
        <dbReference type="EMBL" id="MDC3420846.1"/>
    </source>
</evidence>
<dbReference type="Proteomes" id="UP001145072">
    <property type="component" value="Unassembled WGS sequence"/>
</dbReference>
<feature type="binding site" evidence="10">
    <location>
        <position position="469"/>
    </location>
    <ligand>
        <name>Mn(2+)</name>
        <dbReference type="ChEBI" id="CHEBI:29035"/>
    </ligand>
</feature>
<dbReference type="EMBL" id="JAMQJZ010000007">
    <property type="protein sequence ID" value="MDC3420846.1"/>
    <property type="molecule type" value="Genomic_DNA"/>
</dbReference>
<feature type="transmembrane region" description="Helical" evidence="11">
    <location>
        <begin position="112"/>
        <end position="135"/>
    </location>
</feature>
<dbReference type="InterPro" id="IPR050448">
    <property type="entry name" value="OpgB/LTA_synthase_biosynth"/>
</dbReference>
<evidence type="ECO:0000259" key="12">
    <source>
        <dbReference type="Pfam" id="PF00884"/>
    </source>
</evidence>
<evidence type="ECO:0000256" key="8">
    <source>
        <dbReference type="PIRSR" id="PIRSR005091-1"/>
    </source>
</evidence>
<feature type="binding site" evidence="9">
    <location>
        <position position="410"/>
    </location>
    <ligand>
        <name>substrate</name>
    </ligand>
</feature>
<dbReference type="CDD" id="cd16015">
    <property type="entry name" value="LTA_synthase"/>
    <property type="match status" value="1"/>
</dbReference>
<evidence type="ECO:0000256" key="9">
    <source>
        <dbReference type="PIRSR" id="PIRSR005091-2"/>
    </source>
</evidence>
<name>A0A9X3WMC9_9BACI</name>
<keyword evidence="9" id="KW-0479">Metal-binding</keyword>
<dbReference type="AlphaFoldDB" id="A0A9X3WMC9"/>
<evidence type="ECO:0000256" key="7">
    <source>
        <dbReference type="PIRNR" id="PIRNR005091"/>
    </source>
</evidence>
<accession>A0A9X3WMC9</accession>
<dbReference type="RefSeq" id="WP_259872354.1">
    <property type="nucleotide sequence ID" value="NZ_JAMQJZ010000007.1"/>
</dbReference>
<comment type="subcellular location">
    <subcellularLocation>
        <location evidence="1">Cell membrane</location>
        <topology evidence="1">Multi-pass membrane protein</topology>
    </subcellularLocation>
</comment>
<reference evidence="13" key="1">
    <citation type="submission" date="2022-06" db="EMBL/GenBank/DDBJ databases">
        <title>Aquibacillus sp. a new bacterium isolated from soil saline samples.</title>
        <authorList>
            <person name="Galisteo C."/>
            <person name="De La Haba R."/>
            <person name="Sanchez-Porro C."/>
            <person name="Ventosa A."/>
        </authorList>
    </citation>
    <scope>NUCLEOTIDE SEQUENCE</scope>
    <source>
        <strain evidence="13">JCM 12387</strain>
    </source>
</reference>
<gene>
    <name evidence="13" type="ORF">NC661_10740</name>
</gene>
<feature type="transmembrane region" description="Helical" evidence="11">
    <location>
        <begin position="73"/>
        <end position="92"/>
    </location>
</feature>
<feature type="active site" evidence="8">
    <location>
        <position position="295"/>
    </location>
</feature>
<feature type="transmembrane region" description="Helical" evidence="11">
    <location>
        <begin position="41"/>
        <end position="61"/>
    </location>
</feature>
<keyword evidence="4 11" id="KW-0812">Transmembrane</keyword>
<dbReference type="InterPro" id="IPR000917">
    <property type="entry name" value="Sulfatase_N"/>
</dbReference>
<dbReference type="GO" id="GO:0046872">
    <property type="term" value="F:metal ion binding"/>
    <property type="evidence" value="ECO:0007669"/>
    <property type="project" value="UniProtKB-KW"/>
</dbReference>